<dbReference type="InterPro" id="IPR011990">
    <property type="entry name" value="TPR-like_helical_dom_sf"/>
</dbReference>
<proteinExistence type="predicted"/>
<organism evidence="1">
    <name type="scientific">marine sediment metagenome</name>
    <dbReference type="NCBI Taxonomy" id="412755"/>
    <lineage>
        <taxon>unclassified sequences</taxon>
        <taxon>metagenomes</taxon>
        <taxon>ecological metagenomes</taxon>
    </lineage>
</organism>
<dbReference type="Pfam" id="PF13181">
    <property type="entry name" value="TPR_8"/>
    <property type="match status" value="1"/>
</dbReference>
<dbReference type="InterPro" id="IPR019734">
    <property type="entry name" value="TPR_rpt"/>
</dbReference>
<name>X0WA39_9ZZZZ</name>
<dbReference type="SUPFAM" id="SSF48452">
    <property type="entry name" value="TPR-like"/>
    <property type="match status" value="1"/>
</dbReference>
<feature type="non-terminal residue" evidence="1">
    <location>
        <position position="1"/>
    </location>
</feature>
<dbReference type="PROSITE" id="PS50005">
    <property type="entry name" value="TPR"/>
    <property type="match status" value="1"/>
</dbReference>
<accession>X0WA39</accession>
<comment type="caution">
    <text evidence="1">The sequence shown here is derived from an EMBL/GenBank/DDBJ whole genome shotgun (WGS) entry which is preliminary data.</text>
</comment>
<evidence type="ECO:0000313" key="1">
    <source>
        <dbReference type="EMBL" id="GAG09516.1"/>
    </source>
</evidence>
<dbReference type="Gene3D" id="1.25.40.10">
    <property type="entry name" value="Tetratricopeptide repeat domain"/>
    <property type="match status" value="1"/>
</dbReference>
<sequence>AAMVKVLADSGDKAKAQLTADIYMNQVSSSAAGSLRLAVAFQKQEMDEYALACYRQALHLAPNSAKIHRQIGYYYLSKGDKVQAQEYLTRSFQLNPNQPEVAGELGRLGIAVKIPRKTEKDTKKLD</sequence>
<gene>
    <name evidence="1" type="ORF">S01H1_35160</name>
</gene>
<protein>
    <submittedName>
        <fullName evidence="1">Uncharacterized protein</fullName>
    </submittedName>
</protein>
<dbReference type="EMBL" id="BARS01021953">
    <property type="protein sequence ID" value="GAG09516.1"/>
    <property type="molecule type" value="Genomic_DNA"/>
</dbReference>
<dbReference type="AlphaFoldDB" id="X0WA39"/>
<dbReference type="SMART" id="SM00028">
    <property type="entry name" value="TPR"/>
    <property type="match status" value="2"/>
</dbReference>
<reference evidence="1" key="1">
    <citation type="journal article" date="2014" name="Front. Microbiol.">
        <title>High frequency of phylogenetically diverse reductive dehalogenase-homologous genes in deep subseafloor sedimentary metagenomes.</title>
        <authorList>
            <person name="Kawai M."/>
            <person name="Futagami T."/>
            <person name="Toyoda A."/>
            <person name="Takaki Y."/>
            <person name="Nishi S."/>
            <person name="Hori S."/>
            <person name="Arai W."/>
            <person name="Tsubouchi T."/>
            <person name="Morono Y."/>
            <person name="Uchiyama I."/>
            <person name="Ito T."/>
            <person name="Fujiyama A."/>
            <person name="Inagaki F."/>
            <person name="Takami H."/>
        </authorList>
    </citation>
    <scope>NUCLEOTIDE SEQUENCE</scope>
    <source>
        <strain evidence="1">Expedition CK06-06</strain>
    </source>
</reference>